<dbReference type="SMART" id="SM00830">
    <property type="entry name" value="CM_2"/>
    <property type="match status" value="1"/>
</dbReference>
<gene>
    <name evidence="5" type="ORF">P0Y58_03955</name>
</gene>
<dbReference type="InterPro" id="IPR036291">
    <property type="entry name" value="NAD(P)-bd_dom_sf"/>
</dbReference>
<dbReference type="InterPro" id="IPR002701">
    <property type="entry name" value="CM_II_prokaryot"/>
</dbReference>
<accession>A0AAJ5WHY9</accession>
<dbReference type="InterPro" id="IPR003099">
    <property type="entry name" value="Prephen_DH"/>
</dbReference>
<dbReference type="GO" id="GO:0070403">
    <property type="term" value="F:NAD+ binding"/>
    <property type="evidence" value="ECO:0007669"/>
    <property type="project" value="TreeGrafter"/>
</dbReference>
<dbReference type="SUPFAM" id="SSF51735">
    <property type="entry name" value="NAD(P)-binding Rossmann-fold domains"/>
    <property type="match status" value="1"/>
</dbReference>
<reference evidence="5" key="1">
    <citation type="submission" date="2023-03" db="EMBL/GenBank/DDBJ databases">
        <title>Andean soil-derived lignocellulolytic bacterial consortium as a source of novel taxa and putative plastic-active enzymes.</title>
        <authorList>
            <person name="Diaz-Garcia L."/>
            <person name="Chuvochina M."/>
            <person name="Feuerriegel G."/>
            <person name="Bunk B."/>
            <person name="Sproer C."/>
            <person name="Streit W.R."/>
            <person name="Rodriguez L.M."/>
            <person name="Overmann J."/>
            <person name="Jimenez D.J."/>
        </authorList>
    </citation>
    <scope>NUCLEOTIDE SEQUENCE</scope>
    <source>
        <strain evidence="5">MAG 876</strain>
    </source>
</reference>
<dbReference type="Pfam" id="PF20463">
    <property type="entry name" value="PDH_C"/>
    <property type="match status" value="1"/>
</dbReference>
<dbReference type="EC" id="5.4.99.5" evidence="1"/>
<dbReference type="GO" id="GO:0004665">
    <property type="term" value="F:prephenate dehydrogenase (NADP+) activity"/>
    <property type="evidence" value="ECO:0007669"/>
    <property type="project" value="InterPro"/>
</dbReference>
<dbReference type="Proteomes" id="UP001216329">
    <property type="component" value="Chromosome"/>
</dbReference>
<dbReference type="InterPro" id="IPR036263">
    <property type="entry name" value="Chorismate_II_sf"/>
</dbReference>
<evidence type="ECO:0000256" key="2">
    <source>
        <dbReference type="ARBA" id="ARBA00023002"/>
    </source>
</evidence>
<dbReference type="SUPFAM" id="SSF48179">
    <property type="entry name" value="6-phosphogluconate dehydrogenase C-terminal domain-like"/>
    <property type="match status" value="1"/>
</dbReference>
<proteinExistence type="predicted"/>
<evidence type="ECO:0000313" key="6">
    <source>
        <dbReference type="Proteomes" id="UP001216329"/>
    </source>
</evidence>
<dbReference type="GO" id="GO:0046417">
    <property type="term" value="P:chorismate metabolic process"/>
    <property type="evidence" value="ECO:0007669"/>
    <property type="project" value="InterPro"/>
</dbReference>
<dbReference type="Gene3D" id="1.10.3660.10">
    <property type="entry name" value="6-phosphogluconate dehydrogenase C-terminal like domain"/>
    <property type="match status" value="1"/>
</dbReference>
<dbReference type="SUPFAM" id="SSF48600">
    <property type="entry name" value="Chorismate mutase II"/>
    <property type="match status" value="1"/>
</dbReference>
<dbReference type="GO" id="GO:0006571">
    <property type="term" value="P:tyrosine biosynthetic process"/>
    <property type="evidence" value="ECO:0007669"/>
    <property type="project" value="InterPro"/>
</dbReference>
<feature type="domain" description="Chorismate mutase" evidence="3">
    <location>
        <begin position="305"/>
        <end position="396"/>
    </location>
</feature>
<dbReference type="PROSITE" id="PS51176">
    <property type="entry name" value="PDH_ADH"/>
    <property type="match status" value="1"/>
</dbReference>
<keyword evidence="2" id="KW-0560">Oxidoreductase</keyword>
<name>A0AAJ5WHY9_9PSED</name>
<dbReference type="PANTHER" id="PTHR21363:SF0">
    <property type="entry name" value="PREPHENATE DEHYDROGENASE [NADP(+)]"/>
    <property type="match status" value="1"/>
</dbReference>
<evidence type="ECO:0000256" key="1">
    <source>
        <dbReference type="ARBA" id="ARBA00012404"/>
    </source>
</evidence>
<organism evidence="5 6">
    <name type="scientific">Candidatus Pseudomonas phytovorans</name>
    <dbReference type="NCBI Taxonomy" id="3121377"/>
    <lineage>
        <taxon>Bacteria</taxon>
        <taxon>Pseudomonadati</taxon>
        <taxon>Pseudomonadota</taxon>
        <taxon>Gammaproteobacteria</taxon>
        <taxon>Pseudomonadales</taxon>
        <taxon>Pseudomonadaceae</taxon>
        <taxon>Pseudomonas</taxon>
    </lineage>
</organism>
<dbReference type="PROSITE" id="PS51168">
    <property type="entry name" value="CHORISMATE_MUT_2"/>
    <property type="match status" value="1"/>
</dbReference>
<dbReference type="Gene3D" id="1.20.59.10">
    <property type="entry name" value="Chorismate mutase"/>
    <property type="match status" value="1"/>
</dbReference>
<protein>
    <recommendedName>
        <fullName evidence="1">chorismate mutase</fullName>
        <ecNumber evidence="1">5.4.99.5</ecNumber>
    </recommendedName>
</protein>
<dbReference type="InterPro" id="IPR050812">
    <property type="entry name" value="Preph/Arog_dehydrog"/>
</dbReference>
<dbReference type="AlphaFoldDB" id="A0AAJ5WHY9"/>
<dbReference type="GO" id="GO:0008977">
    <property type="term" value="F:prephenate dehydrogenase (NAD+) activity"/>
    <property type="evidence" value="ECO:0007669"/>
    <property type="project" value="InterPro"/>
</dbReference>
<dbReference type="EMBL" id="CP119325">
    <property type="protein sequence ID" value="WEK31359.1"/>
    <property type="molecule type" value="Genomic_DNA"/>
</dbReference>
<evidence type="ECO:0000259" key="4">
    <source>
        <dbReference type="PROSITE" id="PS51176"/>
    </source>
</evidence>
<evidence type="ECO:0000259" key="3">
    <source>
        <dbReference type="PROSITE" id="PS51168"/>
    </source>
</evidence>
<feature type="domain" description="Prephenate/arogenate dehydrogenase" evidence="4">
    <location>
        <begin position="9"/>
        <end position="290"/>
    </location>
</feature>
<dbReference type="InterPro" id="IPR008927">
    <property type="entry name" value="6-PGluconate_DH-like_C_sf"/>
</dbReference>
<dbReference type="PANTHER" id="PTHR21363">
    <property type="entry name" value="PREPHENATE DEHYDROGENASE"/>
    <property type="match status" value="1"/>
</dbReference>
<dbReference type="GO" id="GO:0004106">
    <property type="term" value="F:chorismate mutase activity"/>
    <property type="evidence" value="ECO:0007669"/>
    <property type="project" value="UniProtKB-EC"/>
</dbReference>
<sequence>MTTDTCPNERLAIVVGAAGSIGRMLCEQLNATGLKVLGVDLEPVPSPQGYEAMQGDICAPSTSLCQHLATAHLLVLALSEQVLLKALPALVPHLALDCLLVETLSIKSAFATLVRDVSLPQPVAGLNPMFSGDLAPEGRPVVVVPYQADAAFDDLRERLVSRGMRLFTLTAQQHDQAMALLQTVGHSMVLAFGHTLASSGVPLAQLIELAPPPFKVMLCLLARMMTNHPDVYWEIQAGNPASAAAREQAFAQLQRLDGHARNDSHIEFLAAMASLRNHLEHAQPQLAASCRQLFEVVQAQTPGTEGGSAALGSHRERIDRIDDQLIDLVAQRLDIIREVADSKKGSNTPVMQPERVRQVLSRCTARGRTLNVPAELIKQLYHAIIEQSCQLEYDVIGGPRQALRAVTPEVFSQTGVR</sequence>
<dbReference type="InterPro" id="IPR036979">
    <property type="entry name" value="CM_dom_sf"/>
</dbReference>
<dbReference type="Pfam" id="PF01817">
    <property type="entry name" value="CM_2"/>
    <property type="match status" value="1"/>
</dbReference>
<dbReference type="Gene3D" id="3.40.50.720">
    <property type="entry name" value="NAD(P)-binding Rossmann-like Domain"/>
    <property type="match status" value="1"/>
</dbReference>
<evidence type="ECO:0000313" key="5">
    <source>
        <dbReference type="EMBL" id="WEK31359.1"/>
    </source>
</evidence>
<dbReference type="InterPro" id="IPR046825">
    <property type="entry name" value="PDH_C"/>
</dbReference>